<keyword evidence="1" id="KW-1133">Transmembrane helix</keyword>
<feature type="transmembrane region" description="Helical" evidence="1">
    <location>
        <begin position="130"/>
        <end position="149"/>
    </location>
</feature>
<keyword evidence="1" id="KW-0472">Membrane</keyword>
<name>A0A4S4A0Q1_9FLAO</name>
<dbReference type="GO" id="GO:0004175">
    <property type="term" value="F:endopeptidase activity"/>
    <property type="evidence" value="ECO:0007669"/>
    <property type="project" value="UniProtKB-ARBA"/>
</dbReference>
<keyword evidence="3" id="KW-0645">Protease</keyword>
<feature type="domain" description="CAAX prenyl protease 2/Lysostaphin resistance protein A-like" evidence="2">
    <location>
        <begin position="133"/>
        <end position="231"/>
    </location>
</feature>
<dbReference type="OrthoDB" id="2806188at2"/>
<accession>A0A4S4A0Q1</accession>
<evidence type="ECO:0000313" key="4">
    <source>
        <dbReference type="Proteomes" id="UP000307507"/>
    </source>
</evidence>
<dbReference type="InterPro" id="IPR003675">
    <property type="entry name" value="Rce1/LyrA-like_dom"/>
</dbReference>
<feature type="transmembrane region" description="Helical" evidence="1">
    <location>
        <begin position="257"/>
        <end position="276"/>
    </location>
</feature>
<feature type="transmembrane region" description="Helical" evidence="1">
    <location>
        <begin position="170"/>
        <end position="187"/>
    </location>
</feature>
<dbReference type="Proteomes" id="UP000307507">
    <property type="component" value="Unassembled WGS sequence"/>
</dbReference>
<protein>
    <submittedName>
        <fullName evidence="3">CPBP family intramembrane metalloprotease</fullName>
    </submittedName>
</protein>
<feature type="transmembrane region" description="Helical" evidence="1">
    <location>
        <begin position="220"/>
        <end position="237"/>
    </location>
</feature>
<dbReference type="RefSeq" id="WP_136402832.1">
    <property type="nucleotide sequence ID" value="NZ_SSNZ01000002.1"/>
</dbReference>
<feature type="transmembrane region" description="Helical" evidence="1">
    <location>
        <begin position="12"/>
        <end position="33"/>
    </location>
</feature>
<dbReference type="EMBL" id="SSNZ01000002">
    <property type="protein sequence ID" value="THF51848.1"/>
    <property type="molecule type" value="Genomic_DNA"/>
</dbReference>
<reference evidence="3 4" key="1">
    <citation type="submission" date="2019-04" db="EMBL/GenBank/DDBJ databases">
        <title>Flavobacterium sp. nov. isolated from construction timber.</title>
        <authorList>
            <person name="Lin S.-Y."/>
            <person name="Chang C.-T."/>
            <person name="Young C.-C."/>
        </authorList>
    </citation>
    <scope>NUCLEOTIDE SEQUENCE [LARGE SCALE GENOMIC DNA]</scope>
    <source>
        <strain evidence="3 4">CC-CTC003</strain>
    </source>
</reference>
<organism evidence="3 4">
    <name type="scientific">Flavobacterium supellecticarium</name>
    <dbReference type="NCBI Taxonomy" id="2565924"/>
    <lineage>
        <taxon>Bacteria</taxon>
        <taxon>Pseudomonadati</taxon>
        <taxon>Bacteroidota</taxon>
        <taxon>Flavobacteriia</taxon>
        <taxon>Flavobacteriales</taxon>
        <taxon>Flavobacteriaceae</taxon>
        <taxon>Flavobacterium</taxon>
    </lineage>
</organism>
<keyword evidence="1" id="KW-0812">Transmembrane</keyword>
<dbReference type="GO" id="GO:0006508">
    <property type="term" value="P:proteolysis"/>
    <property type="evidence" value="ECO:0007669"/>
    <property type="project" value="UniProtKB-KW"/>
</dbReference>
<feature type="transmembrane region" description="Helical" evidence="1">
    <location>
        <begin position="56"/>
        <end position="76"/>
    </location>
</feature>
<dbReference type="AlphaFoldDB" id="A0A4S4A0Q1"/>
<feature type="transmembrane region" description="Helical" evidence="1">
    <location>
        <begin position="97"/>
        <end position="118"/>
    </location>
</feature>
<evidence type="ECO:0000256" key="1">
    <source>
        <dbReference type="SAM" id="Phobius"/>
    </source>
</evidence>
<dbReference type="PANTHER" id="PTHR39430">
    <property type="entry name" value="MEMBRANE-ASSOCIATED PROTEASE-RELATED"/>
    <property type="match status" value="1"/>
</dbReference>
<dbReference type="Pfam" id="PF02517">
    <property type="entry name" value="Rce1-like"/>
    <property type="match status" value="1"/>
</dbReference>
<keyword evidence="4" id="KW-1185">Reference proteome</keyword>
<feature type="transmembrane region" description="Helical" evidence="1">
    <location>
        <begin position="193"/>
        <end position="213"/>
    </location>
</feature>
<gene>
    <name evidence="3" type="ORF">E6C50_08835</name>
</gene>
<evidence type="ECO:0000313" key="3">
    <source>
        <dbReference type="EMBL" id="THF51848.1"/>
    </source>
</evidence>
<keyword evidence="3" id="KW-0482">Metalloprotease</keyword>
<comment type="caution">
    <text evidence="3">The sequence shown here is derived from an EMBL/GenBank/DDBJ whole genome shotgun (WGS) entry which is preliminary data.</text>
</comment>
<sequence length="301" mass="34428">MFIEQVKNKSFRFFLYLPIPVFFLVLMIANYMASSEMNTEQMIHQTIAELGENMTFFWSIVPLSIACLLLWLWVKVIHRQSITSLTTSRPKVDWSRILFSFGLWATISIVLTLVVYFSHPENFTLNFKPGPFFIFLALAVVLIPLQTSFEEYLFRGYLMQGIGVVTRSRLVPLLITSIMFGLMHIANPEVGKMGNIILIYYIGTGFFLGIMTLMDEGLELALGFHAANNLVGALLVTSDWTAFQTHSILKDVSEPSAGFDVILPVFVIFPVLLYIYSRKYQWKNWKEKLTGTIVFENKEGV</sequence>
<dbReference type="GO" id="GO:0008237">
    <property type="term" value="F:metallopeptidase activity"/>
    <property type="evidence" value="ECO:0007669"/>
    <property type="project" value="UniProtKB-KW"/>
</dbReference>
<evidence type="ECO:0000259" key="2">
    <source>
        <dbReference type="Pfam" id="PF02517"/>
    </source>
</evidence>
<dbReference type="GO" id="GO:0080120">
    <property type="term" value="P:CAAX-box protein maturation"/>
    <property type="evidence" value="ECO:0007669"/>
    <property type="project" value="UniProtKB-ARBA"/>
</dbReference>
<keyword evidence="3" id="KW-0378">Hydrolase</keyword>
<proteinExistence type="predicted"/>
<dbReference type="PANTHER" id="PTHR39430:SF1">
    <property type="entry name" value="PROTEASE"/>
    <property type="match status" value="1"/>
</dbReference>